<evidence type="ECO:0000313" key="1">
    <source>
        <dbReference type="EMBL" id="KAB7782775.1"/>
    </source>
</evidence>
<dbReference type="RefSeq" id="WP_152279078.1">
    <property type="nucleotide sequence ID" value="NZ_WEKV01000020.1"/>
</dbReference>
<organism evidence="1 2">
    <name type="scientific">Methylorubrum populi</name>
    <dbReference type="NCBI Taxonomy" id="223967"/>
    <lineage>
        <taxon>Bacteria</taxon>
        <taxon>Pseudomonadati</taxon>
        <taxon>Pseudomonadota</taxon>
        <taxon>Alphaproteobacteria</taxon>
        <taxon>Hyphomicrobiales</taxon>
        <taxon>Methylobacteriaceae</taxon>
        <taxon>Methylorubrum</taxon>
    </lineage>
</organism>
<dbReference type="Gene3D" id="1.20.1250.20">
    <property type="entry name" value="MFS general substrate transporter like domains"/>
    <property type="match status" value="1"/>
</dbReference>
<dbReference type="EMBL" id="WEKV01000020">
    <property type="protein sequence ID" value="KAB7782775.1"/>
    <property type="molecule type" value="Genomic_DNA"/>
</dbReference>
<comment type="caution">
    <text evidence="1">The sequence shown here is derived from an EMBL/GenBank/DDBJ whole genome shotgun (WGS) entry which is preliminary data.</text>
</comment>
<gene>
    <name evidence="1" type="ORF">F8B43_5530</name>
</gene>
<evidence type="ECO:0000313" key="2">
    <source>
        <dbReference type="Proteomes" id="UP000469949"/>
    </source>
</evidence>
<protein>
    <submittedName>
        <fullName evidence="1">Nitrate/nitrite transporter</fullName>
    </submittedName>
</protein>
<reference evidence="1 2" key="1">
    <citation type="submission" date="2019-10" db="EMBL/GenBank/DDBJ databases">
        <title>Draft Genome Sequence of the Caffeine Degrading Methylotroph Methylorubrum populi PINKEL.</title>
        <authorList>
            <person name="Dawson S.C."/>
            <person name="Zhang X."/>
            <person name="Wright M.E."/>
            <person name="Sharma G."/>
            <person name="Langner J.T."/>
            <person name="Ditty J.L."/>
            <person name="Subuyuj G.A."/>
        </authorList>
    </citation>
    <scope>NUCLEOTIDE SEQUENCE [LARGE SCALE GENOMIC DNA]</scope>
    <source>
        <strain evidence="1 2">Pinkel</strain>
    </source>
</reference>
<dbReference type="AlphaFoldDB" id="A0A833MZM8"/>
<sequence length="60" mass="5970">MLLAGLAVGLAGGTFSVGVPYVSRSFSPERPGTALGIFGAGNVGAAVTKFLTPFRILAMG</sequence>
<accession>A0A833MZM8</accession>
<proteinExistence type="predicted"/>
<dbReference type="Proteomes" id="UP000469949">
    <property type="component" value="Unassembled WGS sequence"/>
</dbReference>
<name>A0A833MZM8_9HYPH</name>
<dbReference type="InterPro" id="IPR036259">
    <property type="entry name" value="MFS_trans_sf"/>
</dbReference>